<dbReference type="Proteomes" id="UP000269721">
    <property type="component" value="Unassembled WGS sequence"/>
</dbReference>
<evidence type="ECO:0000313" key="3">
    <source>
        <dbReference type="EMBL" id="RKO92253.1"/>
    </source>
</evidence>
<feature type="signal peptide" evidence="1">
    <location>
        <begin position="1"/>
        <end position="20"/>
    </location>
</feature>
<dbReference type="OrthoDB" id="28092at2759"/>
<dbReference type="EMBL" id="KZ994717">
    <property type="protein sequence ID" value="RKO92253.1"/>
    <property type="molecule type" value="Genomic_DNA"/>
</dbReference>
<dbReference type="InterPro" id="IPR015943">
    <property type="entry name" value="WD40/YVTN_repeat-like_dom_sf"/>
</dbReference>
<accession>A0A4P9WJV5</accession>
<evidence type="ECO:0000313" key="4">
    <source>
        <dbReference type="Proteomes" id="UP000269721"/>
    </source>
</evidence>
<feature type="non-terminal residue" evidence="3">
    <location>
        <position position="457"/>
    </location>
</feature>
<name>A0A4P9WJV5_9FUNG</name>
<evidence type="ECO:0000259" key="2">
    <source>
        <dbReference type="Pfam" id="PF25293"/>
    </source>
</evidence>
<dbReference type="AlphaFoldDB" id="A0A4P9WJV5"/>
<dbReference type="InterPro" id="IPR058545">
    <property type="entry name" value="Beta-prop_EMC1_1st"/>
</dbReference>
<dbReference type="InterPro" id="IPR011047">
    <property type="entry name" value="Quinoprotein_ADH-like_sf"/>
</dbReference>
<protein>
    <recommendedName>
        <fullName evidence="2">EMC1 first beta-propeller domain-containing protein</fullName>
    </recommendedName>
</protein>
<dbReference type="GO" id="GO:0072546">
    <property type="term" value="C:EMC complex"/>
    <property type="evidence" value="ECO:0007669"/>
    <property type="project" value="InterPro"/>
</dbReference>
<evidence type="ECO:0000256" key="1">
    <source>
        <dbReference type="SAM" id="SignalP"/>
    </source>
</evidence>
<gene>
    <name evidence="3" type="ORF">BDK51DRAFT_26034</name>
</gene>
<dbReference type="PANTHER" id="PTHR21573:SF0">
    <property type="entry name" value="ER MEMBRANE PROTEIN COMPLEX SUBUNIT 1"/>
    <property type="match status" value="1"/>
</dbReference>
<organism evidence="3 4">
    <name type="scientific">Blyttiomyces helicus</name>
    <dbReference type="NCBI Taxonomy" id="388810"/>
    <lineage>
        <taxon>Eukaryota</taxon>
        <taxon>Fungi</taxon>
        <taxon>Fungi incertae sedis</taxon>
        <taxon>Chytridiomycota</taxon>
        <taxon>Chytridiomycota incertae sedis</taxon>
        <taxon>Chytridiomycetes</taxon>
        <taxon>Chytridiomycetes incertae sedis</taxon>
        <taxon>Blyttiomyces</taxon>
    </lineage>
</organism>
<dbReference type="InterPro" id="IPR026895">
    <property type="entry name" value="EMC1"/>
</dbReference>
<feature type="domain" description="EMC1 first beta-propeller" evidence="2">
    <location>
        <begin position="20"/>
        <end position="431"/>
    </location>
</feature>
<dbReference type="PANTHER" id="PTHR21573">
    <property type="entry name" value="ER MEMBRANE PROTEIN COMPLEX SUBUNIT 1"/>
    <property type="match status" value="1"/>
</dbReference>
<dbReference type="SUPFAM" id="SSF50998">
    <property type="entry name" value="Quinoprotein alcohol dehydrogenase-like"/>
    <property type="match status" value="1"/>
</dbReference>
<keyword evidence="1" id="KW-0732">Signal</keyword>
<keyword evidence="4" id="KW-1185">Reference proteome</keyword>
<sequence>MRFQALLLVAAAVALPAAKALHKDQTGLFDWHKELVGTPEFAVFPRHSKRATILVASEKNVVASISPKSGNIVWRQVLDPEDDIRAFVHDGQYALTVSGTTDLRARLWHTGNGFVTWEHPLTAAIPLSLEESAALPTPSSNFPVQAAFFGGKAADVLVLHSGKSLVALNGDNGGLRWKVELPGDEGTVFSRVAIVAQRIYAIGTEGATSSPTLRVVAIDAQKGVVADDYVPPHPAVRSITEFFTTANSESAFLVWNGEGSWVHLLGKKEDAVSASKALNVHAGDAAITAISLEFESTRPEFLVKAGETSIVLRASGTESTSLKAAYSFDDIPTGQYSVFASTYNDAVIVARIHASSIKDGLTVTVVDATTGTLLGKYPVPHSPSTSGSITKAYLDVYPRRNSPLGFRLYAVSTDGSTRLLKEEGVAWSREESLTNVADAVFLDLPEPSLLSQEHDEL</sequence>
<reference evidence="4" key="1">
    <citation type="journal article" date="2018" name="Nat. Microbiol.">
        <title>Leveraging single-cell genomics to expand the fungal tree of life.</title>
        <authorList>
            <person name="Ahrendt S.R."/>
            <person name="Quandt C.A."/>
            <person name="Ciobanu D."/>
            <person name="Clum A."/>
            <person name="Salamov A."/>
            <person name="Andreopoulos B."/>
            <person name="Cheng J.F."/>
            <person name="Woyke T."/>
            <person name="Pelin A."/>
            <person name="Henrissat B."/>
            <person name="Reynolds N.K."/>
            <person name="Benny G.L."/>
            <person name="Smith M.E."/>
            <person name="James T.Y."/>
            <person name="Grigoriev I.V."/>
        </authorList>
    </citation>
    <scope>NUCLEOTIDE SEQUENCE [LARGE SCALE GENOMIC DNA]</scope>
</reference>
<proteinExistence type="predicted"/>
<dbReference type="Gene3D" id="2.130.10.10">
    <property type="entry name" value="YVTN repeat-like/Quinoprotein amine dehydrogenase"/>
    <property type="match status" value="1"/>
</dbReference>
<feature type="chain" id="PRO_5021029044" description="EMC1 first beta-propeller domain-containing protein" evidence="1">
    <location>
        <begin position="21"/>
        <end position="457"/>
    </location>
</feature>
<dbReference type="Pfam" id="PF25293">
    <property type="entry name" value="Beta-prop_EMC1_N"/>
    <property type="match status" value="1"/>
</dbReference>
<dbReference type="GO" id="GO:0034975">
    <property type="term" value="P:protein folding in endoplasmic reticulum"/>
    <property type="evidence" value="ECO:0007669"/>
    <property type="project" value="TreeGrafter"/>
</dbReference>